<comment type="caution">
    <text evidence="2">The sequence shown here is derived from an EMBL/GenBank/DDBJ whole genome shotgun (WGS) entry which is preliminary data.</text>
</comment>
<feature type="compositionally biased region" description="Acidic residues" evidence="1">
    <location>
        <begin position="47"/>
        <end position="61"/>
    </location>
</feature>
<dbReference type="KEGG" id="crq:GCK72_013979"/>
<feature type="compositionally biased region" description="Acidic residues" evidence="1">
    <location>
        <begin position="20"/>
        <end position="36"/>
    </location>
</feature>
<accession>A0A6A5GSK6</accession>
<dbReference type="Proteomes" id="UP000483820">
    <property type="component" value="Chromosome IV"/>
</dbReference>
<reference evidence="2 3" key="1">
    <citation type="submission" date="2019-12" db="EMBL/GenBank/DDBJ databases">
        <title>Chromosome-level assembly of the Caenorhabditis remanei genome.</title>
        <authorList>
            <person name="Teterina A.A."/>
            <person name="Willis J.H."/>
            <person name="Phillips P.C."/>
        </authorList>
    </citation>
    <scope>NUCLEOTIDE SEQUENCE [LARGE SCALE GENOMIC DNA]</scope>
    <source>
        <strain evidence="2 3">PX506</strain>
        <tissue evidence="2">Whole organism</tissue>
    </source>
</reference>
<dbReference type="RefSeq" id="XP_053584863.1">
    <property type="nucleotide sequence ID" value="XM_053730091.1"/>
</dbReference>
<feature type="region of interest" description="Disordered" evidence="1">
    <location>
        <begin position="1"/>
        <end position="89"/>
    </location>
</feature>
<feature type="compositionally biased region" description="Polar residues" evidence="1">
    <location>
        <begin position="1"/>
        <end position="17"/>
    </location>
</feature>
<organism evidence="2 3">
    <name type="scientific">Caenorhabditis remanei</name>
    <name type="common">Caenorhabditis vulgaris</name>
    <dbReference type="NCBI Taxonomy" id="31234"/>
    <lineage>
        <taxon>Eukaryota</taxon>
        <taxon>Metazoa</taxon>
        <taxon>Ecdysozoa</taxon>
        <taxon>Nematoda</taxon>
        <taxon>Chromadorea</taxon>
        <taxon>Rhabditida</taxon>
        <taxon>Rhabditina</taxon>
        <taxon>Rhabditomorpha</taxon>
        <taxon>Rhabditoidea</taxon>
        <taxon>Rhabditidae</taxon>
        <taxon>Peloderinae</taxon>
        <taxon>Caenorhabditis</taxon>
    </lineage>
</organism>
<gene>
    <name evidence="2" type="ORF">GCK72_013979</name>
</gene>
<evidence type="ECO:0000313" key="2">
    <source>
        <dbReference type="EMBL" id="KAF1757523.1"/>
    </source>
</evidence>
<dbReference type="EMBL" id="WUAV01000004">
    <property type="protein sequence ID" value="KAF1757523.1"/>
    <property type="molecule type" value="Genomic_DNA"/>
</dbReference>
<evidence type="ECO:0000313" key="3">
    <source>
        <dbReference type="Proteomes" id="UP000483820"/>
    </source>
</evidence>
<name>A0A6A5GSK6_CAERE</name>
<dbReference type="GeneID" id="78775845"/>
<sequence>MNLNSAQSSSARVQRTITAEEQEDDEEEEGPADEPAETGPVRRVAEIQEEVDQDEDEDDGKEEERVVSDDSQEGEQKGWFSRWSFGKWF</sequence>
<dbReference type="AlphaFoldDB" id="A0A6A5GSK6"/>
<protein>
    <submittedName>
        <fullName evidence="2">Uncharacterized protein</fullName>
    </submittedName>
</protein>
<proteinExistence type="predicted"/>
<dbReference type="CTD" id="78775845"/>
<evidence type="ECO:0000256" key="1">
    <source>
        <dbReference type="SAM" id="MobiDB-lite"/>
    </source>
</evidence>